<dbReference type="PANTHER" id="PTHR19856:SF0">
    <property type="entry name" value="WD REPEAT-CONTAINING PROTEIN 1"/>
    <property type="match status" value="1"/>
</dbReference>
<dbReference type="KEGG" id="zmk:HG535_0D03310"/>
<evidence type="ECO:0008006" key="7">
    <source>
        <dbReference type="Google" id="ProtNLM"/>
    </source>
</evidence>
<dbReference type="GO" id="GO:0030042">
    <property type="term" value="P:actin filament depolymerization"/>
    <property type="evidence" value="ECO:0007669"/>
    <property type="project" value="TreeGrafter"/>
</dbReference>
<dbReference type="EMBL" id="CP058607">
    <property type="protein sequence ID" value="QLG72623.1"/>
    <property type="molecule type" value="Genomic_DNA"/>
</dbReference>
<keyword evidence="2" id="KW-0677">Repeat</keyword>
<evidence type="ECO:0000256" key="2">
    <source>
        <dbReference type="ARBA" id="ARBA00022737"/>
    </source>
</evidence>
<accession>A0A7H9B2A6</accession>
<dbReference type="FunFam" id="2.130.10.10:FF:000167">
    <property type="entry name" value="Actin-interacting protein 1"/>
    <property type="match status" value="1"/>
</dbReference>
<gene>
    <name evidence="5" type="ORF">HG535_0D03310</name>
</gene>
<evidence type="ECO:0000256" key="1">
    <source>
        <dbReference type="ARBA" id="ARBA00022574"/>
    </source>
</evidence>
<dbReference type="RefSeq" id="XP_037144351.1">
    <property type="nucleotide sequence ID" value="XM_037288456.1"/>
</dbReference>
<organism evidence="5 6">
    <name type="scientific">Zygotorulaspora mrakii</name>
    <name type="common">Zygosaccharomyces mrakii</name>
    <dbReference type="NCBI Taxonomy" id="42260"/>
    <lineage>
        <taxon>Eukaryota</taxon>
        <taxon>Fungi</taxon>
        <taxon>Dikarya</taxon>
        <taxon>Ascomycota</taxon>
        <taxon>Saccharomycotina</taxon>
        <taxon>Saccharomycetes</taxon>
        <taxon>Saccharomycetales</taxon>
        <taxon>Saccharomycetaceae</taxon>
        <taxon>Zygotorulaspora</taxon>
    </lineage>
</organism>
<dbReference type="SMART" id="SM00320">
    <property type="entry name" value="WD40"/>
    <property type="match status" value="9"/>
</dbReference>
<keyword evidence="1 4" id="KW-0853">WD repeat</keyword>
<dbReference type="Gene3D" id="2.130.10.10">
    <property type="entry name" value="YVTN repeat-like/Quinoprotein amine dehydrogenase"/>
    <property type="match status" value="2"/>
</dbReference>
<sequence>MPSIQFDSVIPPQPATQRNFTTHLSYDEASNAIAYPCGKSAFVRFFDEDEIAIQFTGHGTASVTVVRFSPIKGSQYICSGDDSGKVIVWGYARDEKSKSIQTTIKSEFQVLAGPITDISWDFEGRRLCVVGEGRDKFGAFISWDSGNTLGEISGHSQRINACHFKQSRPMRAITVGDDGAVVFYQGPPFKFITSDRVHHDQGKFVRDVQFSPGNGEYAITVGYDRKIVCFDGKTGEFVKYVEDKKNGEEIGGGIFALSWIDGDRFVTASADGCIRVWAVKSSKIVQKWQFSGKSLENQQVGVVAIKNDQIVSLSLDGTLNFFRIGESSIVKTIKGHNKGITALTVSPLLSGSYDGRIMDWSTNPETMHNDHSNLIVAIDNSMPPKYASVSWDDTLKISGIPKYEFKGQPKVSSSANDSGIMAAVTDKDVLMILDSYKGEILHEISLTEPASAVGITGDVVAVGLAQSYNIQVFRASDLSVSYTLSTPLRANASCISISPSKKYLAAGDVMGKILLYDLETKNVTTSRWAFHTSRINAISWRPSDTDVEDLVATASLDTNIFIYSVKRPMRTIKYLNAHKDGVTAVLWDTSASLVTAGSDSCIKKWSVDFE</sequence>
<dbReference type="Pfam" id="PF00400">
    <property type="entry name" value="WD40"/>
    <property type="match status" value="3"/>
</dbReference>
<dbReference type="InterPro" id="IPR001680">
    <property type="entry name" value="WD40_rpt"/>
</dbReference>
<dbReference type="GO" id="GO:0051015">
    <property type="term" value="F:actin filament binding"/>
    <property type="evidence" value="ECO:0007669"/>
    <property type="project" value="TreeGrafter"/>
</dbReference>
<dbReference type="AlphaFoldDB" id="A0A7H9B2A6"/>
<feature type="repeat" description="WD" evidence="4">
    <location>
        <begin position="575"/>
        <end position="610"/>
    </location>
</feature>
<dbReference type="InterPro" id="IPR015943">
    <property type="entry name" value="WD40/YVTN_repeat-like_dom_sf"/>
</dbReference>
<dbReference type="GeneID" id="59236347"/>
<dbReference type="FunFam" id="2.130.10.10:FF:000102">
    <property type="entry name" value="Actin-interacting protein 1"/>
    <property type="match status" value="1"/>
</dbReference>
<dbReference type="PANTHER" id="PTHR19856">
    <property type="entry name" value="WD-REPEATCONTAINING PROTEIN WDR1"/>
    <property type="match status" value="1"/>
</dbReference>
<dbReference type="OrthoDB" id="2306at2759"/>
<dbReference type="PROSITE" id="PS50294">
    <property type="entry name" value="WD_REPEATS_REGION"/>
    <property type="match status" value="1"/>
</dbReference>
<dbReference type="PROSITE" id="PS50082">
    <property type="entry name" value="WD_REPEATS_2"/>
    <property type="match status" value="2"/>
</dbReference>
<evidence type="ECO:0000256" key="3">
    <source>
        <dbReference type="ARBA" id="ARBA00038366"/>
    </source>
</evidence>
<name>A0A7H9B2A6_ZYGMR</name>
<comment type="similarity">
    <text evidence="3">Belongs to the WD repeat AIP1 family.</text>
</comment>
<protein>
    <recommendedName>
        <fullName evidence="7">Anaphase-promoting complex subunit 4 WD40 domain-containing protein</fullName>
    </recommendedName>
</protein>
<proteinExistence type="inferred from homology"/>
<keyword evidence="6" id="KW-1185">Reference proteome</keyword>
<dbReference type="Proteomes" id="UP000509704">
    <property type="component" value="Chromosome 4"/>
</dbReference>
<dbReference type="SUPFAM" id="SSF50978">
    <property type="entry name" value="WD40 repeat-like"/>
    <property type="match status" value="2"/>
</dbReference>
<evidence type="ECO:0000256" key="4">
    <source>
        <dbReference type="PROSITE-ProRule" id="PRU00221"/>
    </source>
</evidence>
<evidence type="ECO:0000313" key="6">
    <source>
        <dbReference type="Proteomes" id="UP000509704"/>
    </source>
</evidence>
<evidence type="ECO:0000313" key="5">
    <source>
        <dbReference type="EMBL" id="QLG72623.1"/>
    </source>
</evidence>
<dbReference type="InterPro" id="IPR036322">
    <property type="entry name" value="WD40_repeat_dom_sf"/>
</dbReference>
<reference evidence="5 6" key="1">
    <citation type="submission" date="2020-07" db="EMBL/GenBank/DDBJ databases">
        <title>The yeast mating-type switching endonuclease HO is a domesticated member of an unorthodox homing genetic element family.</title>
        <authorList>
            <person name="Coughlan A.Y."/>
            <person name="Lombardi L."/>
            <person name="Braun-Galleani S."/>
            <person name="Martos A.R."/>
            <person name="Galeote V."/>
            <person name="Bigey F."/>
            <person name="Dequin S."/>
            <person name="Byrne K.P."/>
            <person name="Wolfe K.H."/>
        </authorList>
    </citation>
    <scope>NUCLEOTIDE SEQUENCE [LARGE SCALE GENOMIC DNA]</scope>
    <source>
        <strain evidence="5 6">NRRL Y-6702</strain>
    </source>
</reference>
<dbReference type="GO" id="GO:0030864">
    <property type="term" value="C:cortical actin cytoskeleton"/>
    <property type="evidence" value="ECO:0007669"/>
    <property type="project" value="TreeGrafter"/>
</dbReference>
<feature type="repeat" description="WD" evidence="4">
    <location>
        <begin position="261"/>
        <end position="287"/>
    </location>
</feature>